<proteinExistence type="predicted"/>
<evidence type="ECO:0000313" key="2">
    <source>
        <dbReference type="EMBL" id="MFD1951756.1"/>
    </source>
</evidence>
<accession>A0ABW4U0F1</accession>
<dbReference type="CDD" id="cd00093">
    <property type="entry name" value="HTH_XRE"/>
    <property type="match status" value="1"/>
</dbReference>
<dbReference type="InterPro" id="IPR001387">
    <property type="entry name" value="Cro/C1-type_HTH"/>
</dbReference>
<evidence type="ECO:0000313" key="3">
    <source>
        <dbReference type="Proteomes" id="UP001597400"/>
    </source>
</evidence>
<comment type="caution">
    <text evidence="2">The sequence shown here is derived from an EMBL/GenBank/DDBJ whole genome shotgun (WGS) entry which is preliminary data.</text>
</comment>
<dbReference type="SMART" id="SM00530">
    <property type="entry name" value="HTH_XRE"/>
    <property type="match status" value="1"/>
</dbReference>
<dbReference type="RefSeq" id="WP_380930794.1">
    <property type="nucleotide sequence ID" value="NZ_JBHUGS010000003.1"/>
</dbReference>
<protein>
    <submittedName>
        <fullName evidence="2">Helix-turn-helix domain-containing protein</fullName>
    </submittedName>
</protein>
<dbReference type="EMBL" id="JBHUGS010000003">
    <property type="protein sequence ID" value="MFD1951756.1"/>
    <property type="molecule type" value="Genomic_DNA"/>
</dbReference>
<organism evidence="2 3">
    <name type="scientific">Sphingomonas arantia</name>
    <dbReference type="NCBI Taxonomy" id="1460676"/>
    <lineage>
        <taxon>Bacteria</taxon>
        <taxon>Pseudomonadati</taxon>
        <taxon>Pseudomonadota</taxon>
        <taxon>Alphaproteobacteria</taxon>
        <taxon>Sphingomonadales</taxon>
        <taxon>Sphingomonadaceae</taxon>
        <taxon>Sphingomonas</taxon>
    </lineage>
</organism>
<evidence type="ECO:0000259" key="1">
    <source>
        <dbReference type="PROSITE" id="PS50943"/>
    </source>
</evidence>
<reference evidence="3" key="1">
    <citation type="journal article" date="2019" name="Int. J. Syst. Evol. Microbiol.">
        <title>The Global Catalogue of Microorganisms (GCM) 10K type strain sequencing project: providing services to taxonomists for standard genome sequencing and annotation.</title>
        <authorList>
            <consortium name="The Broad Institute Genomics Platform"/>
            <consortium name="The Broad Institute Genome Sequencing Center for Infectious Disease"/>
            <person name="Wu L."/>
            <person name="Ma J."/>
        </authorList>
    </citation>
    <scope>NUCLEOTIDE SEQUENCE [LARGE SCALE GENOMIC DNA]</scope>
    <source>
        <strain evidence="3">CGMCC 1.12702</strain>
    </source>
</reference>
<dbReference type="Proteomes" id="UP001597400">
    <property type="component" value="Unassembled WGS sequence"/>
</dbReference>
<dbReference type="Gene3D" id="1.10.260.40">
    <property type="entry name" value="lambda repressor-like DNA-binding domains"/>
    <property type="match status" value="1"/>
</dbReference>
<keyword evidence="3" id="KW-1185">Reference proteome</keyword>
<feature type="domain" description="HTH cro/C1-type" evidence="1">
    <location>
        <begin position="56"/>
        <end position="110"/>
    </location>
</feature>
<dbReference type="Pfam" id="PF13560">
    <property type="entry name" value="HTH_31"/>
    <property type="match status" value="1"/>
</dbReference>
<dbReference type="PROSITE" id="PS50943">
    <property type="entry name" value="HTH_CROC1"/>
    <property type="match status" value="1"/>
</dbReference>
<dbReference type="InterPro" id="IPR010982">
    <property type="entry name" value="Lambda_DNA-bd_dom_sf"/>
</dbReference>
<gene>
    <name evidence="2" type="ORF">ACFSGX_13360</name>
</gene>
<name>A0ABW4U0F1_9SPHN</name>
<sequence length="113" mass="11840">MLGDDPLMRFRGRDGREMVMVPADIYDRLRELAAQALQALPPADVAAAIAGGAHPLAAWRRHRGLSQHALAARAGVSRVWISRIEMGAGHGTPATRAKLAGALGVAVGALEVS</sequence>
<dbReference type="SUPFAM" id="SSF47413">
    <property type="entry name" value="lambda repressor-like DNA-binding domains"/>
    <property type="match status" value="1"/>
</dbReference>